<protein>
    <submittedName>
        <fullName evidence="2">Uncharacterized protein</fullName>
    </submittedName>
</protein>
<dbReference type="AlphaFoldDB" id="A0A5Q0UH91"/>
<proteinExistence type="predicted"/>
<dbReference type="EMBL" id="CP040089">
    <property type="protein sequence ID" value="QGA81043.1"/>
    <property type="molecule type" value="Genomic_DNA"/>
</dbReference>
<sequence length="135" mass="14455">MGRERDYLQSLLAGESRAYGFTIAFWGSGAMLIGQYGMPDFIQAAAYGAGAVTGFGLLALIAFKNTFSAIEDTKSTMVVLSMMHYLAALIPLMISKVIVENVSVPAYGFFMAGMSVSVVYNALSVLEEDIAELLS</sequence>
<keyword evidence="1" id="KW-1133">Transmembrane helix</keyword>
<evidence type="ECO:0000313" key="2">
    <source>
        <dbReference type="EMBL" id="QGA81043.1"/>
    </source>
</evidence>
<evidence type="ECO:0000313" key="3">
    <source>
        <dbReference type="Proteomes" id="UP000377803"/>
    </source>
</evidence>
<keyword evidence="1" id="KW-0812">Transmembrane</keyword>
<organism evidence="2 3">
    <name type="scientific">Candidatus Nanohalobium constans</name>
    <dbReference type="NCBI Taxonomy" id="2565781"/>
    <lineage>
        <taxon>Archaea</taxon>
        <taxon>Candidatus Nanohalarchaeota</taxon>
        <taxon>Candidatus Nanohalobia</taxon>
        <taxon>Candidatus Nanohalobiales</taxon>
        <taxon>Candidatus Nanohalobiaceae</taxon>
        <taxon>Candidatus Nanohalobium</taxon>
    </lineage>
</organism>
<name>A0A5Q0UH91_9ARCH</name>
<gene>
    <name evidence="2" type="ORF">LC1Nh_1177</name>
</gene>
<evidence type="ECO:0000256" key="1">
    <source>
        <dbReference type="SAM" id="Phobius"/>
    </source>
</evidence>
<feature type="transmembrane region" description="Helical" evidence="1">
    <location>
        <begin position="106"/>
        <end position="126"/>
    </location>
</feature>
<feature type="transmembrane region" description="Helical" evidence="1">
    <location>
        <begin position="21"/>
        <end position="38"/>
    </location>
</feature>
<dbReference type="Proteomes" id="UP000377803">
    <property type="component" value="Chromosome"/>
</dbReference>
<dbReference type="KEGG" id="ncon:LC1Nh_1177"/>
<feature type="transmembrane region" description="Helical" evidence="1">
    <location>
        <begin position="75"/>
        <end position="94"/>
    </location>
</feature>
<keyword evidence="1" id="KW-0472">Membrane</keyword>
<feature type="transmembrane region" description="Helical" evidence="1">
    <location>
        <begin position="44"/>
        <end position="63"/>
    </location>
</feature>
<reference evidence="3" key="1">
    <citation type="submission" date="2019-05" db="EMBL/GenBank/DDBJ databases">
        <title>Candidatus Nanohalobium constans, a novel model system to study the DPANN nano-sized archaea: genomic and physiological characterization of a nanoarchaeon co-cultured with its chitinotrophic host.</title>
        <authorList>
            <person name="La Cono V."/>
            <person name="Arcadi E."/>
            <person name="Crisafi F."/>
            <person name="Denaro R."/>
            <person name="La Spada G."/>
            <person name="Messina E."/>
            <person name="Smedile F."/>
            <person name="Toshchakov S.V."/>
            <person name="Shevchenko M.A."/>
            <person name="Golyshin P.N."/>
            <person name="Golyshina O.V."/>
            <person name="Ferrer M."/>
            <person name="Rohde M."/>
            <person name="Mushegian A."/>
            <person name="Sorokin D.Y."/>
            <person name="Giuliano L."/>
            <person name="Yakimov M.M."/>
        </authorList>
    </citation>
    <scope>NUCLEOTIDE SEQUENCE [LARGE SCALE GENOMIC DNA]</scope>
    <source>
        <strain evidence="3">LC1Nh</strain>
    </source>
</reference>
<accession>A0A5Q0UH91</accession>
<keyword evidence="3" id="KW-1185">Reference proteome</keyword>